<keyword evidence="1" id="KW-0812">Transmembrane</keyword>
<comment type="caution">
    <text evidence="3">The sequence shown here is derived from an EMBL/GenBank/DDBJ whole genome shotgun (WGS) entry which is preliminary data.</text>
</comment>
<dbReference type="PANTHER" id="PTHR40763">
    <property type="entry name" value="MEMBRANE PROTEIN-RELATED"/>
    <property type="match status" value="1"/>
</dbReference>
<dbReference type="AlphaFoldDB" id="A0A1A3BUK0"/>
<feature type="domain" description="DUF1707" evidence="2">
    <location>
        <begin position="21"/>
        <end position="73"/>
    </location>
</feature>
<dbReference type="PANTHER" id="PTHR40763:SF4">
    <property type="entry name" value="DUF1707 DOMAIN-CONTAINING PROTEIN"/>
    <property type="match status" value="1"/>
</dbReference>
<dbReference type="eggNOG" id="ENOG50343CC">
    <property type="taxonomic scope" value="Bacteria"/>
</dbReference>
<dbReference type="Proteomes" id="UP000093795">
    <property type="component" value="Unassembled WGS sequence"/>
</dbReference>
<accession>A0A1A3BUK0</accession>
<sequence length="296" mass="31667">MWQPASTIIPVAKSRGGWGTTRAKDSDRQRACRILDSAFNDGELSMEEHRERVSMATNAVTLDDLQLLVDDLQSAEIAPPVQTPVVKQETKSTGRGLVVAAFGVTALLGIAIGWGLYGNTTSPLDFTSDPGAKSDGIAAVVLTPPKQLHSLGGLTGLLEQTRKRFGDTMGYRLLVYPEYASMDRKDPTDERRVLDYTYRGGWGDPSSNAKNSSTDTALVDLGKFDVKAVVGILRGAPETVGIKPQDVKSTYLIVEPAKDPTTPGALSLTIYVSGDYGSGSIELAGDGTVKQVRYVS</sequence>
<evidence type="ECO:0000313" key="4">
    <source>
        <dbReference type="Proteomes" id="UP000093795"/>
    </source>
</evidence>
<proteinExistence type="predicted"/>
<evidence type="ECO:0000256" key="1">
    <source>
        <dbReference type="SAM" id="Phobius"/>
    </source>
</evidence>
<name>A0A1A3BUK0_MYCAS</name>
<gene>
    <name evidence="3" type="ORF">A9X01_02875</name>
</gene>
<dbReference type="EMBL" id="LZKQ01000269">
    <property type="protein sequence ID" value="OBI77081.1"/>
    <property type="molecule type" value="Genomic_DNA"/>
</dbReference>
<dbReference type="OrthoDB" id="4753163at2"/>
<reference evidence="3 4" key="1">
    <citation type="submission" date="2016-06" db="EMBL/GenBank/DDBJ databases">
        <authorList>
            <person name="Kjaerup R.B."/>
            <person name="Dalgaard T.S."/>
            <person name="Juul-Madsen H.R."/>
        </authorList>
    </citation>
    <scope>NUCLEOTIDE SEQUENCE [LARGE SCALE GENOMIC DNA]</scope>
    <source>
        <strain evidence="3 4">1081914.2</strain>
    </source>
</reference>
<dbReference type="InterPro" id="IPR012551">
    <property type="entry name" value="DUF1707_SHOCT-like"/>
</dbReference>
<evidence type="ECO:0000259" key="2">
    <source>
        <dbReference type="Pfam" id="PF08044"/>
    </source>
</evidence>
<dbReference type="STRING" id="1790.A5645_18030"/>
<dbReference type="Pfam" id="PF08044">
    <property type="entry name" value="DUF1707"/>
    <property type="match status" value="1"/>
</dbReference>
<organism evidence="3 4">
    <name type="scientific">Mycobacterium asiaticum</name>
    <dbReference type="NCBI Taxonomy" id="1790"/>
    <lineage>
        <taxon>Bacteria</taxon>
        <taxon>Bacillati</taxon>
        <taxon>Actinomycetota</taxon>
        <taxon>Actinomycetes</taxon>
        <taxon>Mycobacteriales</taxon>
        <taxon>Mycobacteriaceae</taxon>
        <taxon>Mycobacterium</taxon>
    </lineage>
</organism>
<protein>
    <recommendedName>
        <fullName evidence="2">DUF1707 domain-containing protein</fullName>
    </recommendedName>
</protein>
<keyword evidence="1" id="KW-0472">Membrane</keyword>
<feature type="transmembrane region" description="Helical" evidence="1">
    <location>
        <begin position="97"/>
        <end position="117"/>
    </location>
</feature>
<keyword evidence="1" id="KW-1133">Transmembrane helix</keyword>
<evidence type="ECO:0000313" key="3">
    <source>
        <dbReference type="EMBL" id="OBI77081.1"/>
    </source>
</evidence>